<dbReference type="Pfam" id="PF00202">
    <property type="entry name" value="Aminotran_3"/>
    <property type="match status" value="1"/>
</dbReference>
<dbReference type="GO" id="GO:0030170">
    <property type="term" value="F:pyridoxal phosphate binding"/>
    <property type="evidence" value="ECO:0007669"/>
    <property type="project" value="InterPro"/>
</dbReference>
<dbReference type="EMBL" id="DVMN01000053">
    <property type="protein sequence ID" value="HIU21178.1"/>
    <property type="molecule type" value="Genomic_DNA"/>
</dbReference>
<comment type="caution">
    <text evidence="8">The sequence shown here is derived from an EMBL/GenBank/DDBJ whole genome shotgun (WGS) entry which is preliminary data.</text>
</comment>
<comment type="similarity">
    <text evidence="7">Belongs to the class-III pyridoxal-phosphate-dependent aminotransferase family.</text>
</comment>
<dbReference type="AlphaFoldDB" id="A0A9D1HR87"/>
<dbReference type="Gene3D" id="3.90.1150.10">
    <property type="entry name" value="Aspartate Aminotransferase, domain 1"/>
    <property type="match status" value="1"/>
</dbReference>
<dbReference type="FunFam" id="3.40.640.10:FF:000004">
    <property type="entry name" value="Acetylornithine aminotransferase"/>
    <property type="match status" value="1"/>
</dbReference>
<dbReference type="GO" id="GO:0008483">
    <property type="term" value="F:transaminase activity"/>
    <property type="evidence" value="ECO:0007669"/>
    <property type="project" value="UniProtKB-KW"/>
</dbReference>
<dbReference type="PANTHER" id="PTHR11986">
    <property type="entry name" value="AMINOTRANSFERASE CLASS III"/>
    <property type="match status" value="1"/>
</dbReference>
<comment type="pathway">
    <text evidence="6">Amino-acid biosynthesis.</text>
</comment>
<proteinExistence type="inferred from homology"/>
<evidence type="ECO:0000256" key="5">
    <source>
        <dbReference type="ARBA" id="ARBA00022898"/>
    </source>
</evidence>
<gene>
    <name evidence="8" type="ORF">IAD51_02920</name>
</gene>
<reference evidence="8" key="2">
    <citation type="journal article" date="2021" name="PeerJ">
        <title>Extensive microbial diversity within the chicken gut microbiome revealed by metagenomics and culture.</title>
        <authorList>
            <person name="Gilroy R."/>
            <person name="Ravi A."/>
            <person name="Getino M."/>
            <person name="Pursley I."/>
            <person name="Horton D.L."/>
            <person name="Alikhan N.F."/>
            <person name="Baker D."/>
            <person name="Gharbi K."/>
            <person name="Hall N."/>
            <person name="Watson M."/>
            <person name="Adriaenssens E.M."/>
            <person name="Foster-Nyarko E."/>
            <person name="Jarju S."/>
            <person name="Secka A."/>
            <person name="Antonio M."/>
            <person name="Oren A."/>
            <person name="Chaudhuri R.R."/>
            <person name="La Ragione R."/>
            <person name="Hildebrand F."/>
            <person name="Pallen M.J."/>
        </authorList>
    </citation>
    <scope>NUCLEOTIDE SEQUENCE</scope>
    <source>
        <strain evidence="8">1063</strain>
    </source>
</reference>
<keyword evidence="4" id="KW-0808">Transferase</keyword>
<evidence type="ECO:0000256" key="4">
    <source>
        <dbReference type="ARBA" id="ARBA00022679"/>
    </source>
</evidence>
<dbReference type="PANTHER" id="PTHR11986:SF79">
    <property type="entry name" value="ACETYLORNITHINE AMINOTRANSFERASE, MITOCHONDRIAL"/>
    <property type="match status" value="1"/>
</dbReference>
<keyword evidence="3" id="KW-0028">Amino-acid biosynthesis</keyword>
<evidence type="ECO:0000256" key="7">
    <source>
        <dbReference type="RuleBase" id="RU003560"/>
    </source>
</evidence>
<dbReference type="InterPro" id="IPR005814">
    <property type="entry name" value="Aminotrans_3"/>
</dbReference>
<name>A0A9D1HR87_9FIRM</name>
<keyword evidence="2" id="KW-0032">Aminotransferase</keyword>
<evidence type="ECO:0000256" key="2">
    <source>
        <dbReference type="ARBA" id="ARBA00022576"/>
    </source>
</evidence>
<organism evidence="8 9">
    <name type="scientific">Candidatus Limadaptatus stercorigallinarum</name>
    <dbReference type="NCBI Taxonomy" id="2840845"/>
    <lineage>
        <taxon>Bacteria</taxon>
        <taxon>Bacillati</taxon>
        <taxon>Bacillota</taxon>
        <taxon>Clostridia</taxon>
        <taxon>Eubacteriales</taxon>
        <taxon>Candidatus Limadaptatus</taxon>
    </lineage>
</organism>
<evidence type="ECO:0000313" key="9">
    <source>
        <dbReference type="Proteomes" id="UP000824088"/>
    </source>
</evidence>
<dbReference type="GO" id="GO:0006526">
    <property type="term" value="P:L-arginine biosynthetic process"/>
    <property type="evidence" value="ECO:0007669"/>
    <property type="project" value="UniProtKB-ARBA"/>
</dbReference>
<dbReference type="SUPFAM" id="SSF53383">
    <property type="entry name" value="PLP-dependent transferases"/>
    <property type="match status" value="1"/>
</dbReference>
<dbReference type="InterPro" id="IPR050103">
    <property type="entry name" value="Class-III_PLP-dep_AT"/>
</dbReference>
<dbReference type="PIRSF" id="PIRSF000521">
    <property type="entry name" value="Transaminase_4ab_Lys_Orn"/>
    <property type="match status" value="1"/>
</dbReference>
<dbReference type="CDD" id="cd00610">
    <property type="entry name" value="OAT_like"/>
    <property type="match status" value="1"/>
</dbReference>
<dbReference type="NCBIfam" id="TIGR00707">
    <property type="entry name" value="argD"/>
    <property type="match status" value="1"/>
</dbReference>
<dbReference type="Proteomes" id="UP000824088">
    <property type="component" value="Unassembled WGS sequence"/>
</dbReference>
<comment type="cofactor">
    <cofactor evidence="1">
        <name>pyridoxal 5'-phosphate</name>
        <dbReference type="ChEBI" id="CHEBI:597326"/>
    </cofactor>
</comment>
<evidence type="ECO:0000256" key="1">
    <source>
        <dbReference type="ARBA" id="ARBA00001933"/>
    </source>
</evidence>
<reference evidence="8" key="1">
    <citation type="submission" date="2020-10" db="EMBL/GenBank/DDBJ databases">
        <authorList>
            <person name="Gilroy R."/>
        </authorList>
    </citation>
    <scope>NUCLEOTIDE SEQUENCE</scope>
    <source>
        <strain evidence="8">1063</strain>
    </source>
</reference>
<dbReference type="Gene3D" id="3.40.640.10">
    <property type="entry name" value="Type I PLP-dependent aspartate aminotransferase-like (Major domain)"/>
    <property type="match status" value="1"/>
</dbReference>
<dbReference type="InterPro" id="IPR049704">
    <property type="entry name" value="Aminotrans_3_PPA_site"/>
</dbReference>
<evidence type="ECO:0000313" key="8">
    <source>
        <dbReference type="EMBL" id="HIU21178.1"/>
    </source>
</evidence>
<dbReference type="InterPro" id="IPR015421">
    <property type="entry name" value="PyrdxlP-dep_Trfase_major"/>
</dbReference>
<dbReference type="InterPro" id="IPR004636">
    <property type="entry name" value="AcOrn/SuccOrn_fam"/>
</dbReference>
<sequence>MTIEEKDREYVASTYARFPVRLVRGEGATLYDADGKSYIDLGSGIGVSIFGTADAEWAAAVSAQLRTLQHASNLYYTDPCVLLAEALCKRSGMKKVFFSNSGAEANECAIKTARKWGEEHKGAEYYNIAVLKGGFHGRTLAALAATGQEEYHKDFLPLTPGFVCVDAEDAEGLERAVTENKCAAVMLETIQGEGGVVPLSEGFLHAAADIAAKHGVLLIIDEVQTGMGRTGKFYSYMHYGITPDIVTSAKGLGGGLPIGATLFGERTADVLTPGTHGSTFGGNPAVCAGALNIVGRLTDEFLCEVAEKGEKLRSALAGSKGIKNVTGRGLMLGVAAERPAADVLARLRDEGVLALKAKDKVRLLPPLNITAEELDRAAEIIKKVCAE</sequence>
<dbReference type="PROSITE" id="PS00600">
    <property type="entry name" value="AA_TRANSFER_CLASS_3"/>
    <property type="match status" value="1"/>
</dbReference>
<keyword evidence="5 7" id="KW-0663">Pyridoxal phosphate</keyword>
<dbReference type="NCBIfam" id="NF002325">
    <property type="entry name" value="PRK01278.1"/>
    <property type="match status" value="1"/>
</dbReference>
<accession>A0A9D1HR87</accession>
<dbReference type="InterPro" id="IPR015424">
    <property type="entry name" value="PyrdxlP-dep_Trfase"/>
</dbReference>
<dbReference type="GO" id="GO:0042802">
    <property type="term" value="F:identical protein binding"/>
    <property type="evidence" value="ECO:0007669"/>
    <property type="project" value="TreeGrafter"/>
</dbReference>
<evidence type="ECO:0000256" key="3">
    <source>
        <dbReference type="ARBA" id="ARBA00022605"/>
    </source>
</evidence>
<protein>
    <submittedName>
        <fullName evidence="8">Acetylornithine/succinylornithine family transaminase</fullName>
    </submittedName>
</protein>
<evidence type="ECO:0000256" key="6">
    <source>
        <dbReference type="ARBA" id="ARBA00029440"/>
    </source>
</evidence>
<dbReference type="InterPro" id="IPR015422">
    <property type="entry name" value="PyrdxlP-dep_Trfase_small"/>
</dbReference>